<accession>A0ABZ1YBD8</accession>
<gene>
    <name evidence="3" type="ORF">OIE82_27075</name>
</gene>
<dbReference type="RefSeq" id="WP_395759467.1">
    <property type="nucleotide sequence ID" value="NZ_CP109207.1"/>
</dbReference>
<feature type="coiled-coil region" evidence="1">
    <location>
        <begin position="47"/>
        <end position="77"/>
    </location>
</feature>
<organism evidence="3">
    <name type="scientific">Streptomyces althioticus</name>
    <dbReference type="NCBI Taxonomy" id="83380"/>
    <lineage>
        <taxon>Bacteria</taxon>
        <taxon>Bacillati</taxon>
        <taxon>Actinomycetota</taxon>
        <taxon>Actinomycetes</taxon>
        <taxon>Kitasatosporales</taxon>
        <taxon>Streptomycetaceae</taxon>
        <taxon>Streptomyces</taxon>
        <taxon>Streptomyces althioticus group</taxon>
    </lineage>
</organism>
<evidence type="ECO:0000256" key="1">
    <source>
        <dbReference type="SAM" id="Coils"/>
    </source>
</evidence>
<evidence type="ECO:0000256" key="2">
    <source>
        <dbReference type="SAM" id="Phobius"/>
    </source>
</evidence>
<name>A0ABZ1YBD8_9ACTN</name>
<keyword evidence="2" id="KW-1133">Transmembrane helix</keyword>
<keyword evidence="1" id="KW-0175">Coiled coil</keyword>
<feature type="transmembrane region" description="Helical" evidence="2">
    <location>
        <begin position="6"/>
        <end position="24"/>
    </location>
</feature>
<evidence type="ECO:0000313" key="3">
    <source>
        <dbReference type="EMBL" id="WUU56607.1"/>
    </source>
</evidence>
<dbReference type="EMBL" id="CP109207">
    <property type="protein sequence ID" value="WUU56607.1"/>
    <property type="molecule type" value="Genomic_DNA"/>
</dbReference>
<reference evidence="3" key="1">
    <citation type="submission" date="2022-10" db="EMBL/GenBank/DDBJ databases">
        <title>The complete genomes of actinobacterial strains from the NBC collection.</title>
        <authorList>
            <person name="Joergensen T.S."/>
            <person name="Alvarez Arevalo M."/>
            <person name="Sterndorff E.B."/>
            <person name="Faurdal D."/>
            <person name="Vuksanovic O."/>
            <person name="Mourched A.-S."/>
            <person name="Charusanti P."/>
            <person name="Shaw S."/>
            <person name="Blin K."/>
            <person name="Weber T."/>
        </authorList>
    </citation>
    <scope>NUCLEOTIDE SEQUENCE [LARGE SCALE GENOMIC DNA]</scope>
    <source>
        <strain evidence="3">NBC 01686</strain>
    </source>
</reference>
<protein>
    <recommendedName>
        <fullName evidence="4">Holin</fullName>
    </recommendedName>
</protein>
<sequence>MLEILSTYGGPAAGVAGAIALILAQIKTNSTRAVTAQTWQAAANSWKEEAEAQKARADRVIGELEGVKQELEGLKHQTQMLIAIISTIDPVKLEEIRITRGL</sequence>
<proteinExistence type="predicted"/>
<keyword evidence="2" id="KW-0812">Transmembrane</keyword>
<evidence type="ECO:0008006" key="4">
    <source>
        <dbReference type="Google" id="ProtNLM"/>
    </source>
</evidence>
<keyword evidence="2" id="KW-0472">Membrane</keyword>